<evidence type="ECO:0000313" key="2">
    <source>
        <dbReference type="EMBL" id="KAK4013365.1"/>
    </source>
</evidence>
<evidence type="ECO:0000313" key="3">
    <source>
        <dbReference type="Proteomes" id="UP001234178"/>
    </source>
</evidence>
<organism evidence="2 3">
    <name type="scientific">Daphnia magna</name>
    <dbReference type="NCBI Taxonomy" id="35525"/>
    <lineage>
        <taxon>Eukaryota</taxon>
        <taxon>Metazoa</taxon>
        <taxon>Ecdysozoa</taxon>
        <taxon>Arthropoda</taxon>
        <taxon>Crustacea</taxon>
        <taxon>Branchiopoda</taxon>
        <taxon>Diplostraca</taxon>
        <taxon>Cladocera</taxon>
        <taxon>Anomopoda</taxon>
        <taxon>Daphniidae</taxon>
        <taxon>Daphnia</taxon>
    </lineage>
</organism>
<feature type="compositionally biased region" description="Polar residues" evidence="1">
    <location>
        <begin position="118"/>
        <end position="136"/>
    </location>
</feature>
<gene>
    <name evidence="2" type="ORF">OUZ56_025697</name>
</gene>
<evidence type="ECO:0008006" key="4">
    <source>
        <dbReference type="Google" id="ProtNLM"/>
    </source>
</evidence>
<dbReference type="Proteomes" id="UP001234178">
    <property type="component" value="Unassembled WGS sequence"/>
</dbReference>
<reference evidence="2 3" key="1">
    <citation type="journal article" date="2023" name="Nucleic Acids Res.">
        <title>The hologenome of Daphnia magna reveals possible DNA methylation and microbiome-mediated evolution of the host genome.</title>
        <authorList>
            <person name="Chaturvedi A."/>
            <person name="Li X."/>
            <person name="Dhandapani V."/>
            <person name="Marshall H."/>
            <person name="Kissane S."/>
            <person name="Cuenca-Cambronero M."/>
            <person name="Asole G."/>
            <person name="Calvet F."/>
            <person name="Ruiz-Romero M."/>
            <person name="Marangio P."/>
            <person name="Guigo R."/>
            <person name="Rago D."/>
            <person name="Mirbahai L."/>
            <person name="Eastwood N."/>
            <person name="Colbourne J.K."/>
            <person name="Zhou J."/>
            <person name="Mallon E."/>
            <person name="Orsini L."/>
        </authorList>
    </citation>
    <scope>NUCLEOTIDE SEQUENCE [LARGE SCALE GENOMIC DNA]</scope>
    <source>
        <strain evidence="2">LRV0_1</strain>
    </source>
</reference>
<keyword evidence="3" id="KW-1185">Reference proteome</keyword>
<dbReference type="EMBL" id="JAOYFB010000004">
    <property type="protein sequence ID" value="KAK4013365.1"/>
    <property type="molecule type" value="Genomic_DNA"/>
</dbReference>
<feature type="compositionally biased region" description="Pro residues" evidence="1">
    <location>
        <begin position="103"/>
        <end position="115"/>
    </location>
</feature>
<evidence type="ECO:0000256" key="1">
    <source>
        <dbReference type="SAM" id="MobiDB-lite"/>
    </source>
</evidence>
<sequence>MRSVWICWRGPYTKRALPEIALSTTAITLHPVATVLNADTSVRDSSVVATFQEEIAVTEDERQELSVMGMSTIEEGGLREFAASFNTQNFSWLYELPLQEISYPPPVAPEGPQPDPLQETQPFSPSQQNVRGCSQDSSEEQSQRGGDFACFWVPAFLSCETLLDLEGVLEPCTADWLPKAQILEDPSPEKPRGNPNGRKRNQNRQMQKARQQIKLKAYEARKIQRLFNIYPRRAVQEVLGDRSPSYDGTVEAAEEYLERTYHRSSLPSQQCQSARVL</sequence>
<comment type="caution">
    <text evidence="2">The sequence shown here is derived from an EMBL/GenBank/DDBJ whole genome shotgun (WGS) entry which is preliminary data.</text>
</comment>
<name>A0ABQ9ZKB6_9CRUS</name>
<feature type="region of interest" description="Disordered" evidence="1">
    <location>
        <begin position="180"/>
        <end position="210"/>
    </location>
</feature>
<feature type="region of interest" description="Disordered" evidence="1">
    <location>
        <begin position="103"/>
        <end position="140"/>
    </location>
</feature>
<accession>A0ABQ9ZKB6</accession>
<protein>
    <recommendedName>
        <fullName evidence="4">BZIP domain-containing protein</fullName>
    </recommendedName>
</protein>
<proteinExistence type="predicted"/>